<dbReference type="Proteomes" id="UP001212803">
    <property type="component" value="Chromosome"/>
</dbReference>
<evidence type="ECO:0000313" key="1">
    <source>
        <dbReference type="EMBL" id="WBL35285.1"/>
    </source>
</evidence>
<proteinExistence type="predicted"/>
<evidence type="ECO:0000313" key="2">
    <source>
        <dbReference type="Proteomes" id="UP001212803"/>
    </source>
</evidence>
<name>A0ABY7M3Z3_9CHLR</name>
<accession>A0ABY7M3Z3</accession>
<gene>
    <name evidence="1" type="ORF">O0235_10895</name>
</gene>
<dbReference type="EMBL" id="CP115149">
    <property type="protein sequence ID" value="WBL35285.1"/>
    <property type="molecule type" value="Genomic_DNA"/>
</dbReference>
<reference evidence="1 2" key="1">
    <citation type="journal article" date="2023" name="ISME J.">
        <title>Thermophilic Dehalococcoidia with unusual traits shed light on an unexpected past.</title>
        <authorList>
            <person name="Palmer M."/>
            <person name="Covington J.K."/>
            <person name="Zhou E.M."/>
            <person name="Thomas S.C."/>
            <person name="Habib N."/>
            <person name="Seymour C.O."/>
            <person name="Lai D."/>
            <person name="Johnston J."/>
            <person name="Hashimi A."/>
            <person name="Jiao J.Y."/>
            <person name="Muok A.R."/>
            <person name="Liu L."/>
            <person name="Xian W.D."/>
            <person name="Zhi X.Y."/>
            <person name="Li M.M."/>
            <person name="Silva L.P."/>
            <person name="Bowen B.P."/>
            <person name="Louie K."/>
            <person name="Briegel A."/>
            <person name="Pett-Ridge J."/>
            <person name="Weber P.K."/>
            <person name="Tocheva E.I."/>
            <person name="Woyke T."/>
            <person name="Northen T.R."/>
            <person name="Mayali X."/>
            <person name="Li W.J."/>
            <person name="Hedlund B.P."/>
        </authorList>
    </citation>
    <scope>NUCLEOTIDE SEQUENCE [LARGE SCALE GENOMIC DNA]</scope>
    <source>
        <strain evidence="1 2">YIM 72310</strain>
    </source>
</reference>
<sequence length="177" mass="19012">MASISAPELGDIGDEVDGEEFELLRFEAVELGEAFDFLPGDAGDLAFVGEEGAERLGDGGFVRHAAEVVDEGAGLRAELGVDDLLGFDADGAGEFEPERGVVPLAVASSSQRLSRMSWRMLALSVRVWMAERKRGKASFEVVVLAGVLLHLVHGEGALRPFDVEGVLEHRLRLEARP</sequence>
<organism evidence="1 2">
    <name type="scientific">Tepidiforma flava</name>
    <dbReference type="NCBI Taxonomy" id="3004094"/>
    <lineage>
        <taxon>Bacteria</taxon>
        <taxon>Bacillati</taxon>
        <taxon>Chloroflexota</taxon>
        <taxon>Tepidiformia</taxon>
        <taxon>Tepidiformales</taxon>
        <taxon>Tepidiformaceae</taxon>
        <taxon>Tepidiforma</taxon>
    </lineage>
</organism>
<keyword evidence="2" id="KW-1185">Reference proteome</keyword>
<protein>
    <submittedName>
        <fullName evidence="1">Uncharacterized protein</fullName>
    </submittedName>
</protein>